<dbReference type="PANTHER" id="PTHR22911:SF103">
    <property type="entry name" value="BLR2811 PROTEIN"/>
    <property type="match status" value="1"/>
</dbReference>
<feature type="transmembrane region" description="Helical" evidence="1">
    <location>
        <begin position="7"/>
        <end position="28"/>
    </location>
</feature>
<dbReference type="InterPro" id="IPR000620">
    <property type="entry name" value="EamA_dom"/>
</dbReference>
<feature type="domain" description="EamA" evidence="2">
    <location>
        <begin position="6"/>
        <end position="139"/>
    </location>
</feature>
<keyword evidence="1" id="KW-0812">Transmembrane</keyword>
<keyword evidence="1" id="KW-1133">Transmembrane helix</keyword>
<accession>A0A8J7ILZ5</accession>
<name>A0A8J7ILZ5_9RHOB</name>
<feature type="transmembrane region" description="Helical" evidence="1">
    <location>
        <begin position="146"/>
        <end position="162"/>
    </location>
</feature>
<dbReference type="GO" id="GO:0016020">
    <property type="term" value="C:membrane"/>
    <property type="evidence" value="ECO:0007669"/>
    <property type="project" value="InterPro"/>
</dbReference>
<evidence type="ECO:0000256" key="1">
    <source>
        <dbReference type="SAM" id="Phobius"/>
    </source>
</evidence>
<feature type="transmembrane region" description="Helical" evidence="1">
    <location>
        <begin position="209"/>
        <end position="229"/>
    </location>
</feature>
<proteinExistence type="predicted"/>
<dbReference type="PANTHER" id="PTHR22911">
    <property type="entry name" value="ACYL-MALONYL CONDENSING ENZYME-RELATED"/>
    <property type="match status" value="1"/>
</dbReference>
<sequence>MQDNTRGALLMMAGMACFVCNDTCLKLIGTDMPLQQLLLLRGTLTIALMVALAASLGQLNFRMSGKDWTWANIRGLAEVGAAYFFLTALFNMPLANLTAVLQALPLAITLAGAVFLRERVGWRRWSAILIGFVGVMLIVQPGGDGFNIYSVYGLLAVGFVTLRDMCARPLSKDVPSMVVAIIGAVGVTAAAGLVLLWDTSVWQPVSLRNGILMTMAGFFLLGGYYFSVAVMRVGEVSFTSGFRYTGLIWALIIGWFIWGDWPDVVTWIGILIVVASGAFTFWRERAVKQVTADKVAG</sequence>
<feature type="transmembrane region" description="Helical" evidence="1">
    <location>
        <begin position="174"/>
        <end position="197"/>
    </location>
</feature>
<dbReference type="InterPro" id="IPR037185">
    <property type="entry name" value="EmrE-like"/>
</dbReference>
<dbReference type="Proteomes" id="UP000640583">
    <property type="component" value="Unassembled WGS sequence"/>
</dbReference>
<evidence type="ECO:0000313" key="3">
    <source>
        <dbReference type="EMBL" id="MBI1492961.1"/>
    </source>
</evidence>
<gene>
    <name evidence="3" type="ORF">H1D41_04865</name>
</gene>
<reference evidence="3" key="1">
    <citation type="submission" date="2020-10" db="EMBL/GenBank/DDBJ databases">
        <title>Paenihalocynthiibacter styelae gen. nov., sp. nov., isolated from stalked sea squirt Styela clava.</title>
        <authorList>
            <person name="Kim Y.-O."/>
            <person name="Yoon J.-H."/>
        </authorList>
    </citation>
    <scope>NUCLEOTIDE SEQUENCE</scope>
    <source>
        <strain evidence="3">MYP1-1</strain>
    </source>
</reference>
<protein>
    <submittedName>
        <fullName evidence="3">DMT family transporter</fullName>
    </submittedName>
</protein>
<feature type="transmembrane region" description="Helical" evidence="1">
    <location>
        <begin position="241"/>
        <end position="258"/>
    </location>
</feature>
<keyword evidence="1" id="KW-0472">Membrane</keyword>
<dbReference type="PROSITE" id="PS51257">
    <property type="entry name" value="PROKAR_LIPOPROTEIN"/>
    <property type="match status" value="1"/>
</dbReference>
<dbReference type="RefSeq" id="WP_228847850.1">
    <property type="nucleotide sequence ID" value="NZ_JADCKQ010000003.1"/>
</dbReference>
<feature type="transmembrane region" description="Helical" evidence="1">
    <location>
        <begin position="40"/>
        <end position="61"/>
    </location>
</feature>
<comment type="caution">
    <text evidence="3">The sequence shown here is derived from an EMBL/GenBank/DDBJ whole genome shotgun (WGS) entry which is preliminary data.</text>
</comment>
<dbReference type="AlphaFoldDB" id="A0A8J7ILZ5"/>
<feature type="transmembrane region" description="Helical" evidence="1">
    <location>
        <begin position="73"/>
        <end position="91"/>
    </location>
</feature>
<evidence type="ECO:0000313" key="4">
    <source>
        <dbReference type="Proteomes" id="UP000640583"/>
    </source>
</evidence>
<dbReference type="SUPFAM" id="SSF103481">
    <property type="entry name" value="Multidrug resistance efflux transporter EmrE"/>
    <property type="match status" value="2"/>
</dbReference>
<dbReference type="Pfam" id="PF00892">
    <property type="entry name" value="EamA"/>
    <property type="match status" value="1"/>
</dbReference>
<feature type="transmembrane region" description="Helical" evidence="1">
    <location>
        <begin position="122"/>
        <end position="140"/>
    </location>
</feature>
<evidence type="ECO:0000259" key="2">
    <source>
        <dbReference type="Pfam" id="PF00892"/>
    </source>
</evidence>
<dbReference type="Gene3D" id="1.10.3730.20">
    <property type="match status" value="1"/>
</dbReference>
<feature type="transmembrane region" description="Helical" evidence="1">
    <location>
        <begin position="97"/>
        <end position="115"/>
    </location>
</feature>
<dbReference type="EMBL" id="JADCKQ010000003">
    <property type="protein sequence ID" value="MBI1492961.1"/>
    <property type="molecule type" value="Genomic_DNA"/>
</dbReference>
<keyword evidence="4" id="KW-1185">Reference proteome</keyword>
<organism evidence="3 4">
    <name type="scientific">Halocynthiibacter styelae</name>
    <dbReference type="NCBI Taxonomy" id="2761955"/>
    <lineage>
        <taxon>Bacteria</taxon>
        <taxon>Pseudomonadati</taxon>
        <taxon>Pseudomonadota</taxon>
        <taxon>Alphaproteobacteria</taxon>
        <taxon>Rhodobacterales</taxon>
        <taxon>Paracoccaceae</taxon>
        <taxon>Halocynthiibacter</taxon>
    </lineage>
</organism>
<feature type="transmembrane region" description="Helical" evidence="1">
    <location>
        <begin position="264"/>
        <end position="282"/>
    </location>
</feature>